<keyword evidence="2" id="KW-1185">Reference proteome</keyword>
<reference evidence="1 2" key="1">
    <citation type="submission" date="2022-05" db="EMBL/GenBank/DDBJ databases">
        <authorList>
            <consortium name="Genoscope - CEA"/>
            <person name="William W."/>
        </authorList>
    </citation>
    <scope>NUCLEOTIDE SEQUENCE [LARGE SCALE GENOMIC DNA]</scope>
</reference>
<dbReference type="Proteomes" id="UP001159427">
    <property type="component" value="Unassembled WGS sequence"/>
</dbReference>
<organism evidence="1 2">
    <name type="scientific">Porites evermanni</name>
    <dbReference type="NCBI Taxonomy" id="104178"/>
    <lineage>
        <taxon>Eukaryota</taxon>
        <taxon>Metazoa</taxon>
        <taxon>Cnidaria</taxon>
        <taxon>Anthozoa</taxon>
        <taxon>Hexacorallia</taxon>
        <taxon>Scleractinia</taxon>
        <taxon>Fungiina</taxon>
        <taxon>Poritidae</taxon>
        <taxon>Porites</taxon>
    </lineage>
</organism>
<protein>
    <recommendedName>
        <fullName evidence="3">Transposase</fullName>
    </recommendedName>
</protein>
<dbReference type="PANTHER" id="PTHR31751:SF42">
    <property type="entry name" value="PROTEIN CBG10204"/>
    <property type="match status" value="1"/>
</dbReference>
<evidence type="ECO:0000313" key="1">
    <source>
        <dbReference type="EMBL" id="CAH3020731.1"/>
    </source>
</evidence>
<sequence>MGLVCYSARTFFKHQRSFLFPAVIYHWESYQTDLLNKVKDLKDVVSAGDGRYDSMGHSAKYGAYTLLCTTIMKIVHFELVQANETGGSYQTELEGVKPCFGFLQRLGVKIGVFISDCHRGIAKWIRENCPGTTHFFDIWHVAWSVTKKLLAASTEKGCEIIQDWMKGIRRHLYWSATSTKPGFGSLTLAKWNSFLRHVANKHTDHPDPLYKVCNHANLPSRKWIKIGTAAYDKLKSLLTGKALLNDIKQLSPDAQTSCLEGFRDTLNHWHPKMIGFSWLGSFCRQHILASLHFNENLHRDTQVTRDGKKYFQITYPKFKLGEEVVRGVATPPTYGKLTVEYKKLLFNLSKQEMKEVFDTFCPDSRTRHCPI</sequence>
<accession>A0ABN8LY42</accession>
<comment type="caution">
    <text evidence="1">The sequence shown here is derived from an EMBL/GenBank/DDBJ whole genome shotgun (WGS) entry which is preliminary data.</text>
</comment>
<gene>
    <name evidence="1" type="ORF">PEVE_00008348</name>
</gene>
<proteinExistence type="predicted"/>
<evidence type="ECO:0008006" key="3">
    <source>
        <dbReference type="Google" id="ProtNLM"/>
    </source>
</evidence>
<name>A0ABN8LY42_9CNID</name>
<dbReference type="EMBL" id="CALNXI010000157">
    <property type="protein sequence ID" value="CAH3020731.1"/>
    <property type="molecule type" value="Genomic_DNA"/>
</dbReference>
<dbReference type="PANTHER" id="PTHR31751">
    <property type="entry name" value="SI:CH211-108C17.2-RELATED-RELATED"/>
    <property type="match status" value="1"/>
</dbReference>
<evidence type="ECO:0000313" key="2">
    <source>
        <dbReference type="Proteomes" id="UP001159427"/>
    </source>
</evidence>